<comment type="subcellular location">
    <subcellularLocation>
        <location evidence="1 4">Bacterial flagellum basal body</location>
    </subcellularLocation>
</comment>
<keyword evidence="3 4" id="KW-0975">Bacterial flagellum</keyword>
<evidence type="ECO:0000256" key="1">
    <source>
        <dbReference type="ARBA" id="ARBA00004117"/>
    </source>
</evidence>
<evidence type="ECO:0000256" key="2">
    <source>
        <dbReference type="ARBA" id="ARBA00009677"/>
    </source>
</evidence>
<evidence type="ECO:0000259" key="5">
    <source>
        <dbReference type="Pfam" id="PF00460"/>
    </source>
</evidence>
<dbReference type="RefSeq" id="WP_012871051.1">
    <property type="nucleotide sequence ID" value="NC_013523.1"/>
</dbReference>
<dbReference type="NCBIfam" id="TIGR02490">
    <property type="entry name" value="flgF"/>
    <property type="match status" value="1"/>
</dbReference>
<dbReference type="PROSITE" id="PS00588">
    <property type="entry name" value="FLAGELLA_BB_ROD"/>
    <property type="match status" value="1"/>
</dbReference>
<feature type="domain" description="Flagellar basal-body/hook protein C-terminal" evidence="6">
    <location>
        <begin position="197"/>
        <end position="240"/>
    </location>
</feature>
<dbReference type="Pfam" id="PF22692">
    <property type="entry name" value="LlgE_F_G_D1"/>
    <property type="match status" value="1"/>
</dbReference>
<dbReference type="OrthoDB" id="158495at2"/>
<reference evidence="8 9" key="2">
    <citation type="journal article" date="2010" name="Stand. Genomic Sci.">
        <title>Complete genome sequence of Desulfohalobium retbaense type strain (HR(100)).</title>
        <authorList>
            <person name="Spring S."/>
            <person name="Nolan M."/>
            <person name="Lapidus A."/>
            <person name="Glavina Del Rio T."/>
            <person name="Copeland A."/>
            <person name="Tice H."/>
            <person name="Cheng J.F."/>
            <person name="Lucas S."/>
            <person name="Land M."/>
            <person name="Chen F."/>
            <person name="Bruce D."/>
            <person name="Goodwin L."/>
            <person name="Pitluck S."/>
            <person name="Ivanova N."/>
            <person name="Mavromatis K."/>
            <person name="Mikhailova N."/>
            <person name="Pati A."/>
            <person name="Chen A."/>
            <person name="Palaniappan K."/>
            <person name="Hauser L."/>
            <person name="Chang Y.J."/>
            <person name="Jeffries C.D."/>
            <person name="Munk C."/>
            <person name="Kiss H."/>
            <person name="Chain P."/>
            <person name="Han C."/>
            <person name="Brettin T."/>
            <person name="Detter J.C."/>
            <person name="Schuler E."/>
            <person name="Goker M."/>
            <person name="Rohde M."/>
            <person name="Bristow J."/>
            <person name="Eisen J.A."/>
            <person name="Markowitz V."/>
            <person name="Hugenholtz P."/>
            <person name="Kyrpides N.C."/>
            <person name="Klenk H.P."/>
        </authorList>
    </citation>
    <scope>NUCLEOTIDE SEQUENCE [LARGE SCALE GENOMIC DNA]</scope>
    <source>
        <strain evidence="9">ATCC 49802 / DSM 20745 / S 6022</strain>
    </source>
</reference>
<evidence type="ECO:0000256" key="4">
    <source>
        <dbReference type="RuleBase" id="RU362116"/>
    </source>
</evidence>
<accession>D1C187</accession>
<evidence type="ECO:0000313" key="8">
    <source>
        <dbReference type="EMBL" id="ACZ38004.1"/>
    </source>
</evidence>
<dbReference type="EMBL" id="CP001823">
    <property type="protein sequence ID" value="ACZ38004.1"/>
    <property type="molecule type" value="Genomic_DNA"/>
</dbReference>
<protein>
    <recommendedName>
        <fullName evidence="10">Flagellar basal body protein</fullName>
    </recommendedName>
</protein>
<dbReference type="GO" id="GO:0071978">
    <property type="term" value="P:bacterial-type flagellum-dependent swarming motility"/>
    <property type="evidence" value="ECO:0007669"/>
    <property type="project" value="TreeGrafter"/>
</dbReference>
<dbReference type="InterPro" id="IPR020013">
    <property type="entry name" value="Flagellar_FlgE/F/G"/>
</dbReference>
<dbReference type="InterPro" id="IPR012836">
    <property type="entry name" value="FlgF"/>
</dbReference>
<evidence type="ECO:0000313" key="9">
    <source>
        <dbReference type="Proteomes" id="UP000002027"/>
    </source>
</evidence>
<feature type="domain" description="Flagellar basal body rod protein N-terminal" evidence="5">
    <location>
        <begin position="5"/>
        <end position="35"/>
    </location>
</feature>
<organism evidence="8 9">
    <name type="scientific">Sphaerobacter thermophilus (strain ATCC 49802 / DSM 20745 / KCCM 41009 / NCIMB 13125 / S 6022)</name>
    <dbReference type="NCBI Taxonomy" id="479434"/>
    <lineage>
        <taxon>Bacteria</taxon>
        <taxon>Pseudomonadati</taxon>
        <taxon>Thermomicrobiota</taxon>
        <taxon>Thermomicrobia</taxon>
        <taxon>Sphaerobacterales</taxon>
        <taxon>Sphaerobacterineae</taxon>
        <taxon>Sphaerobacteraceae</taxon>
        <taxon>Sphaerobacter</taxon>
    </lineage>
</organism>
<dbReference type="Pfam" id="PF00460">
    <property type="entry name" value="Flg_bb_rod"/>
    <property type="match status" value="1"/>
</dbReference>
<dbReference type="NCBIfam" id="TIGR03506">
    <property type="entry name" value="FlgEFG_subfam"/>
    <property type="match status" value="1"/>
</dbReference>
<dbReference type="KEGG" id="sti:Sthe_0566"/>
<dbReference type="STRING" id="479434.Sthe_0566"/>
<dbReference type="InterPro" id="IPR001444">
    <property type="entry name" value="Flag_bb_rod_N"/>
</dbReference>
<name>D1C187_SPHTD</name>
<evidence type="ECO:0008006" key="10">
    <source>
        <dbReference type="Google" id="ProtNLM"/>
    </source>
</evidence>
<dbReference type="SUPFAM" id="SSF117143">
    <property type="entry name" value="Flagellar hook protein flgE"/>
    <property type="match status" value="1"/>
</dbReference>
<keyword evidence="9" id="KW-1185">Reference proteome</keyword>
<feature type="domain" description="Flagellar hook protein FlgE/F/G-like D1" evidence="7">
    <location>
        <begin position="91"/>
        <end position="153"/>
    </location>
</feature>
<dbReference type="Pfam" id="PF06429">
    <property type="entry name" value="Flg_bbr_C"/>
    <property type="match status" value="1"/>
</dbReference>
<dbReference type="AlphaFoldDB" id="D1C187"/>
<dbReference type="PANTHER" id="PTHR30435:SF19">
    <property type="entry name" value="FLAGELLAR BASAL-BODY ROD PROTEIN FLGG"/>
    <property type="match status" value="1"/>
</dbReference>
<dbReference type="HOGENOM" id="CLU_013687_0_0_0"/>
<evidence type="ECO:0000259" key="6">
    <source>
        <dbReference type="Pfam" id="PF06429"/>
    </source>
</evidence>
<comment type="similarity">
    <text evidence="2 4">Belongs to the flagella basal body rod proteins family.</text>
</comment>
<evidence type="ECO:0000256" key="3">
    <source>
        <dbReference type="ARBA" id="ARBA00023143"/>
    </source>
</evidence>
<dbReference type="InterPro" id="IPR053967">
    <property type="entry name" value="LlgE_F_G-like_D1"/>
</dbReference>
<gene>
    <name evidence="8" type="ordered locus">Sthe_0566</name>
</gene>
<dbReference type="Proteomes" id="UP000002027">
    <property type="component" value="Chromosome 1"/>
</dbReference>
<dbReference type="InterPro" id="IPR037925">
    <property type="entry name" value="FlgE/F/G-like"/>
</dbReference>
<dbReference type="GO" id="GO:0030694">
    <property type="term" value="C:bacterial-type flagellum basal body, rod"/>
    <property type="evidence" value="ECO:0007669"/>
    <property type="project" value="InterPro"/>
</dbReference>
<dbReference type="InParanoid" id="D1C187"/>
<proteinExistence type="inferred from homology"/>
<dbReference type="eggNOG" id="COG4786">
    <property type="taxonomic scope" value="Bacteria"/>
</dbReference>
<dbReference type="FunCoup" id="D1C187">
    <property type="interactions" value="24"/>
</dbReference>
<dbReference type="PANTHER" id="PTHR30435">
    <property type="entry name" value="FLAGELLAR PROTEIN"/>
    <property type="match status" value="1"/>
</dbReference>
<reference evidence="9" key="1">
    <citation type="submission" date="2009-11" db="EMBL/GenBank/DDBJ databases">
        <title>The complete chromosome 1 of Sphaerobacter thermophilus DSM 20745.</title>
        <authorList>
            <person name="Lucas S."/>
            <person name="Copeland A."/>
            <person name="Lapidus A."/>
            <person name="Glavina del Rio T."/>
            <person name="Dalin E."/>
            <person name="Tice H."/>
            <person name="Bruce D."/>
            <person name="Goodwin L."/>
            <person name="Pitluck S."/>
            <person name="Kyrpides N."/>
            <person name="Mavromatis K."/>
            <person name="Ivanova N."/>
            <person name="Mikhailova N."/>
            <person name="LaButti K.M."/>
            <person name="Clum A."/>
            <person name="Sun H.I."/>
            <person name="Brettin T."/>
            <person name="Detter J.C."/>
            <person name="Han C."/>
            <person name="Larimer F."/>
            <person name="Land M."/>
            <person name="Hauser L."/>
            <person name="Markowitz V."/>
            <person name="Cheng J.F."/>
            <person name="Hugenholtz P."/>
            <person name="Woyke T."/>
            <person name="Wu D."/>
            <person name="Steenblock K."/>
            <person name="Schneider S."/>
            <person name="Pukall R."/>
            <person name="Goeker M."/>
            <person name="Klenk H.P."/>
            <person name="Eisen J.A."/>
        </authorList>
    </citation>
    <scope>NUCLEOTIDE SEQUENCE [LARGE SCALE GENOMIC DNA]</scope>
    <source>
        <strain evidence="9">ATCC 49802 / DSM 20745 / S 6022</strain>
    </source>
</reference>
<evidence type="ECO:0000259" key="7">
    <source>
        <dbReference type="Pfam" id="PF22692"/>
    </source>
</evidence>
<dbReference type="InterPro" id="IPR010930">
    <property type="entry name" value="Flg_bb/hook_C_dom"/>
</dbReference>
<sequence length="247" mass="26299">MIRSMYQAAAAMMAEFSRQLTISENLANVSTPGYKARRTTVQDFREMFLSRFAGGSATPIGSISTAVRPEERAIDLSQGALVETGRPLDLAIAGTAFFAVQTPDDVQYTRDGRFQLDADRRLVTGDGFPVLGLNGPITLPEGDIHVTADGTILVNGAPAGQLQLVEFPPDTPIEAVGQNRFAIEGAGQQSETAGVSQGFVEQSNVDLAQSMVEMLEASRSYALAQRMLQVSDATLGTAVNEIGRVVS</sequence>
<dbReference type="InterPro" id="IPR019776">
    <property type="entry name" value="Flagellar_basal_body_rod_CS"/>
</dbReference>